<reference evidence="1 2" key="1">
    <citation type="submission" date="2013-01" db="EMBL/GenBank/DDBJ databases">
        <authorList>
            <person name="Harkins D.M."/>
            <person name="Durkin A.S."/>
            <person name="Brinkac L.M."/>
            <person name="Haft D.H."/>
            <person name="Selengut J.D."/>
            <person name="Sanka R."/>
            <person name="DePew J."/>
            <person name="Purushe J."/>
            <person name="Hospenthal D.R."/>
            <person name="Murray C.K."/>
            <person name="Pimentel G."/>
            <person name="Wasfy M."/>
            <person name="Vinetz J.M."/>
            <person name="Sutton G.G."/>
            <person name="Nierman W.C."/>
            <person name="Fouts D.E."/>
        </authorList>
    </citation>
    <scope>NUCLEOTIDE SEQUENCE [LARGE SCALE GENOMIC DNA]</scope>
    <source>
        <strain evidence="1 2">2006001855</strain>
    </source>
</reference>
<gene>
    <name evidence="1" type="ORF">LEP1GSC038_2236</name>
</gene>
<dbReference type="AlphaFoldDB" id="M6FV02"/>
<evidence type="ECO:0000313" key="1">
    <source>
        <dbReference type="EMBL" id="EMM73909.1"/>
    </source>
</evidence>
<dbReference type="EMBL" id="AFJM02000022">
    <property type="protein sequence ID" value="EMM73909.1"/>
    <property type="molecule type" value="Genomic_DNA"/>
</dbReference>
<accession>M6FV02</accession>
<proteinExistence type="predicted"/>
<evidence type="ECO:0000313" key="2">
    <source>
        <dbReference type="Proteomes" id="UP000012101"/>
    </source>
</evidence>
<protein>
    <submittedName>
        <fullName evidence="1">Uncharacterized protein</fullName>
    </submittedName>
</protein>
<sequence length="39" mass="4734">MLDLFQKSEQFRIRRDFASASISLQKSSVNFWYHFYASE</sequence>
<comment type="caution">
    <text evidence="1">The sequence shown here is derived from an EMBL/GenBank/DDBJ whole genome shotgun (WGS) entry which is preliminary data.</text>
</comment>
<name>M6FV02_9LEPT</name>
<organism evidence="1 2">
    <name type="scientific">Leptospira weilii str. 2006001855</name>
    <dbReference type="NCBI Taxonomy" id="996804"/>
    <lineage>
        <taxon>Bacteria</taxon>
        <taxon>Pseudomonadati</taxon>
        <taxon>Spirochaetota</taxon>
        <taxon>Spirochaetia</taxon>
        <taxon>Leptospirales</taxon>
        <taxon>Leptospiraceae</taxon>
        <taxon>Leptospira</taxon>
    </lineage>
</organism>
<dbReference type="Proteomes" id="UP000012101">
    <property type="component" value="Unassembled WGS sequence"/>
</dbReference>